<dbReference type="Proteomes" id="UP000245263">
    <property type="component" value="Chromosome 1"/>
</dbReference>
<feature type="domain" description="HTH arsR-type" evidence="1">
    <location>
        <begin position="1"/>
        <end position="94"/>
    </location>
</feature>
<sequence>MPNNSETISAVFHSLADPTRRAVIERLSEGPAAVGELARSFNMALPSFMQHLSVMEECMLVKSYKTGRVRIYHLVPKQLKLAEHWMTEQRSIWEKRLDQLDNFLYKLKEKEK</sequence>
<dbReference type="Gene3D" id="1.10.10.10">
    <property type="entry name" value="Winged helix-like DNA-binding domain superfamily/Winged helix DNA-binding domain"/>
    <property type="match status" value="1"/>
</dbReference>
<organism evidence="2 3">
    <name type="scientific">Leptospira kobayashii</name>
    <dbReference type="NCBI Taxonomy" id="1917830"/>
    <lineage>
        <taxon>Bacteria</taxon>
        <taxon>Pseudomonadati</taxon>
        <taxon>Spirochaetota</taxon>
        <taxon>Spirochaetia</taxon>
        <taxon>Leptospirales</taxon>
        <taxon>Leptospiraceae</taxon>
        <taxon>Leptospira</taxon>
    </lineage>
</organism>
<dbReference type="InterPro" id="IPR036388">
    <property type="entry name" value="WH-like_DNA-bd_sf"/>
</dbReference>
<dbReference type="InterPro" id="IPR036390">
    <property type="entry name" value="WH_DNA-bd_sf"/>
</dbReference>
<dbReference type="CDD" id="cd00090">
    <property type="entry name" value="HTH_ARSR"/>
    <property type="match status" value="1"/>
</dbReference>
<dbReference type="InterPro" id="IPR011991">
    <property type="entry name" value="ArsR-like_HTH"/>
</dbReference>
<reference evidence="2 3" key="1">
    <citation type="submission" date="2021-08" db="EMBL/GenBank/DDBJ databases">
        <title>Complete genome sequence of Leptospira kobayashii strain E30.</title>
        <authorList>
            <person name="Nakao R."/>
            <person name="Nakamura S."/>
            <person name="Masuzawa T."/>
            <person name="Koizumi N."/>
        </authorList>
    </citation>
    <scope>NUCLEOTIDE SEQUENCE [LARGE SCALE GENOMIC DNA]</scope>
    <source>
        <strain evidence="2 3">E30</strain>
    </source>
</reference>
<keyword evidence="3" id="KW-1185">Reference proteome</keyword>
<dbReference type="SUPFAM" id="SSF46785">
    <property type="entry name" value="Winged helix' DNA-binding domain"/>
    <property type="match status" value="1"/>
</dbReference>
<evidence type="ECO:0000259" key="1">
    <source>
        <dbReference type="PROSITE" id="PS50987"/>
    </source>
</evidence>
<dbReference type="PANTHER" id="PTHR38600">
    <property type="entry name" value="TRANSCRIPTIONAL REGULATORY PROTEIN"/>
    <property type="match status" value="1"/>
</dbReference>
<proteinExistence type="predicted"/>
<dbReference type="Pfam" id="PF12840">
    <property type="entry name" value="HTH_20"/>
    <property type="match status" value="1"/>
</dbReference>
<dbReference type="PANTHER" id="PTHR38600:SF2">
    <property type="entry name" value="SLL0088 PROTEIN"/>
    <property type="match status" value="1"/>
</dbReference>
<evidence type="ECO:0000313" key="3">
    <source>
        <dbReference type="Proteomes" id="UP000245263"/>
    </source>
</evidence>
<evidence type="ECO:0000313" key="2">
    <source>
        <dbReference type="EMBL" id="BDA77466.1"/>
    </source>
</evidence>
<dbReference type="PROSITE" id="PS50987">
    <property type="entry name" value="HTH_ARSR_2"/>
    <property type="match status" value="1"/>
</dbReference>
<dbReference type="RefSeq" id="WP_109022060.1">
    <property type="nucleotide sequence ID" value="NZ_AP025028.1"/>
</dbReference>
<accession>A0ABN6KCY0</accession>
<dbReference type="NCBIfam" id="NF033788">
    <property type="entry name" value="HTH_metalloreg"/>
    <property type="match status" value="1"/>
</dbReference>
<dbReference type="SMART" id="SM00418">
    <property type="entry name" value="HTH_ARSR"/>
    <property type="match status" value="1"/>
</dbReference>
<dbReference type="EMBL" id="AP025028">
    <property type="protein sequence ID" value="BDA77466.1"/>
    <property type="molecule type" value="Genomic_DNA"/>
</dbReference>
<dbReference type="InterPro" id="IPR001845">
    <property type="entry name" value="HTH_ArsR_DNA-bd_dom"/>
</dbReference>
<gene>
    <name evidence="2" type="ORF">LPTSP3_g03960</name>
</gene>
<protein>
    <submittedName>
        <fullName evidence="2">Transcriptional regulator</fullName>
    </submittedName>
</protein>
<name>A0ABN6KCY0_9LEPT</name>